<gene>
    <name evidence="3" type="ORF">GCM10009817_02160</name>
</gene>
<dbReference type="Proteomes" id="UP001500013">
    <property type="component" value="Unassembled WGS sequence"/>
</dbReference>
<name>A0ABN2RAJ1_9MICO</name>
<dbReference type="SUPFAM" id="SSF56112">
    <property type="entry name" value="Protein kinase-like (PK-like)"/>
    <property type="match status" value="1"/>
</dbReference>
<evidence type="ECO:0000259" key="2">
    <source>
        <dbReference type="Pfam" id="PF01636"/>
    </source>
</evidence>
<dbReference type="Gene3D" id="3.90.1200.10">
    <property type="match status" value="1"/>
</dbReference>
<feature type="region of interest" description="Disordered" evidence="1">
    <location>
        <begin position="298"/>
        <end position="369"/>
    </location>
</feature>
<sequence length="369" mass="39827">MVKALYLLGVTMTIDIAQVTSRLAATPAGAVTLTPIAYEWGSPATAGLWRAVAARPDGSDATYFVKLLRHPRLWPGLVQVPEGELRDFFLNSFPWRFELDMAVSGIADVLPPGMRTPTLHHHEELDDDHVGLWWEFVHERPGRWSLDELARAARLLGRLAARRRAGAEVNERLPDICRLPAGAALRYLVEGRVLHGAGADLADDELWAQPVLVEALRATGDLHLRDDLRAHFSLVLDVLTELDRLPQTYAHGDASIQNILVCEGKEDFVVIDWGFASPLAVGFDLGQLLVGPMHAGSCLPPTSRSSTPSSSRATFRGSPTRTTPSTPMTSASATSGPSSPARPSPRSRRSSCATALLSPCTGPSSSASP</sequence>
<dbReference type="InterPro" id="IPR011009">
    <property type="entry name" value="Kinase-like_dom_sf"/>
</dbReference>
<accession>A0ABN2RAJ1</accession>
<protein>
    <recommendedName>
        <fullName evidence="2">Aminoglycoside phosphotransferase domain-containing protein</fullName>
    </recommendedName>
</protein>
<evidence type="ECO:0000256" key="1">
    <source>
        <dbReference type="SAM" id="MobiDB-lite"/>
    </source>
</evidence>
<dbReference type="InterPro" id="IPR002575">
    <property type="entry name" value="Aminoglycoside_PTrfase"/>
</dbReference>
<evidence type="ECO:0000313" key="4">
    <source>
        <dbReference type="Proteomes" id="UP001500013"/>
    </source>
</evidence>
<dbReference type="EMBL" id="BAAAPU010000001">
    <property type="protein sequence ID" value="GAA1965925.1"/>
    <property type="molecule type" value="Genomic_DNA"/>
</dbReference>
<dbReference type="Pfam" id="PF01636">
    <property type="entry name" value="APH"/>
    <property type="match status" value="1"/>
</dbReference>
<proteinExistence type="predicted"/>
<feature type="compositionally biased region" description="Low complexity" evidence="1">
    <location>
        <begin position="300"/>
        <end position="341"/>
    </location>
</feature>
<evidence type="ECO:0000313" key="3">
    <source>
        <dbReference type="EMBL" id="GAA1965925.1"/>
    </source>
</evidence>
<comment type="caution">
    <text evidence="3">The sequence shown here is derived from an EMBL/GenBank/DDBJ whole genome shotgun (WGS) entry which is preliminary data.</text>
</comment>
<reference evidence="3 4" key="1">
    <citation type="journal article" date="2019" name="Int. J. Syst. Evol. Microbiol.">
        <title>The Global Catalogue of Microorganisms (GCM) 10K type strain sequencing project: providing services to taxonomists for standard genome sequencing and annotation.</title>
        <authorList>
            <consortium name="The Broad Institute Genomics Platform"/>
            <consortium name="The Broad Institute Genome Sequencing Center for Infectious Disease"/>
            <person name="Wu L."/>
            <person name="Ma J."/>
        </authorList>
    </citation>
    <scope>NUCLEOTIDE SEQUENCE [LARGE SCALE GENOMIC DNA]</scope>
    <source>
        <strain evidence="3 4">JCM 15628</strain>
    </source>
</reference>
<keyword evidence="4" id="KW-1185">Reference proteome</keyword>
<organism evidence="3 4">
    <name type="scientific">Terrabacter lapilli</name>
    <dbReference type="NCBI Taxonomy" id="436231"/>
    <lineage>
        <taxon>Bacteria</taxon>
        <taxon>Bacillati</taxon>
        <taxon>Actinomycetota</taxon>
        <taxon>Actinomycetes</taxon>
        <taxon>Micrococcales</taxon>
        <taxon>Intrasporangiaceae</taxon>
        <taxon>Terrabacter</taxon>
    </lineage>
</organism>
<feature type="domain" description="Aminoglycoside phosphotransferase" evidence="2">
    <location>
        <begin position="114"/>
        <end position="290"/>
    </location>
</feature>